<gene>
    <name evidence="2" type="ORF">ACFFJD_15960</name>
</gene>
<dbReference type="EMBL" id="JBHLWV010000028">
    <property type="protein sequence ID" value="MFC0316342.1"/>
    <property type="molecule type" value="Genomic_DNA"/>
</dbReference>
<organism evidence="2 3">
    <name type="scientific">Gordonia phosphorivorans</name>
    <dbReference type="NCBI Taxonomy" id="1056982"/>
    <lineage>
        <taxon>Bacteria</taxon>
        <taxon>Bacillati</taxon>
        <taxon>Actinomycetota</taxon>
        <taxon>Actinomycetes</taxon>
        <taxon>Mycobacteriales</taxon>
        <taxon>Gordoniaceae</taxon>
        <taxon>Gordonia</taxon>
    </lineage>
</organism>
<evidence type="ECO:0000256" key="1">
    <source>
        <dbReference type="SAM" id="SignalP"/>
    </source>
</evidence>
<dbReference type="Proteomes" id="UP001589783">
    <property type="component" value="Unassembled WGS sequence"/>
</dbReference>
<accession>A0ABV6HCN1</accession>
<protein>
    <recommendedName>
        <fullName evidence="4">Lipoprotein</fullName>
    </recommendedName>
</protein>
<dbReference type="RefSeq" id="WP_382365932.1">
    <property type="nucleotide sequence ID" value="NZ_JBHLWV010000028.1"/>
</dbReference>
<sequence length="167" mass="17539">MRKLLLPVVAFGLLVTGCSSEASDVSAPAESSAVSGTSSTQPAATTNEVAKAIQAKIPQATKVVEITEENDPNNLFGRPTGYSQATIIVDKRADCDAGLGVDCGAVIELWPSEAAANKRMAYIQSILEDSPIFGSEYDTVNGPMLLRVTGNLKPSAAKAYEQAFTEQ</sequence>
<dbReference type="PROSITE" id="PS51257">
    <property type="entry name" value="PROKAR_LIPOPROTEIN"/>
    <property type="match status" value="1"/>
</dbReference>
<reference evidence="2 3" key="1">
    <citation type="submission" date="2024-09" db="EMBL/GenBank/DDBJ databases">
        <authorList>
            <person name="Sun Q."/>
            <person name="Mori K."/>
        </authorList>
    </citation>
    <scope>NUCLEOTIDE SEQUENCE [LARGE SCALE GENOMIC DNA]</scope>
    <source>
        <strain evidence="2 3">CCM 7957</strain>
    </source>
</reference>
<keyword evidence="3" id="KW-1185">Reference proteome</keyword>
<proteinExistence type="predicted"/>
<keyword evidence="1" id="KW-0732">Signal</keyword>
<feature type="signal peptide" evidence="1">
    <location>
        <begin position="1"/>
        <end position="22"/>
    </location>
</feature>
<evidence type="ECO:0000313" key="3">
    <source>
        <dbReference type="Proteomes" id="UP001589783"/>
    </source>
</evidence>
<evidence type="ECO:0008006" key="4">
    <source>
        <dbReference type="Google" id="ProtNLM"/>
    </source>
</evidence>
<feature type="chain" id="PRO_5045219209" description="Lipoprotein" evidence="1">
    <location>
        <begin position="23"/>
        <end position="167"/>
    </location>
</feature>
<name>A0ABV6HCN1_9ACTN</name>
<evidence type="ECO:0000313" key="2">
    <source>
        <dbReference type="EMBL" id="MFC0316342.1"/>
    </source>
</evidence>
<comment type="caution">
    <text evidence="2">The sequence shown here is derived from an EMBL/GenBank/DDBJ whole genome shotgun (WGS) entry which is preliminary data.</text>
</comment>